<dbReference type="GO" id="GO:0003700">
    <property type="term" value="F:DNA-binding transcription factor activity"/>
    <property type="evidence" value="ECO:0007669"/>
    <property type="project" value="InterPro"/>
</dbReference>
<feature type="transmembrane region" description="Helical" evidence="4">
    <location>
        <begin position="169"/>
        <end position="185"/>
    </location>
</feature>
<dbReference type="InterPro" id="IPR020449">
    <property type="entry name" value="Tscrpt_reg_AraC-type_HTH"/>
</dbReference>
<dbReference type="OrthoDB" id="6283866at2"/>
<dbReference type="InterPro" id="IPR018060">
    <property type="entry name" value="HTH_AraC"/>
</dbReference>
<reference evidence="6 7" key="1">
    <citation type="journal article" date="2015" name="BMC Genomics">
        <title>Genome mining reveals unlocked bioactive potential of marine Gram-negative bacteria.</title>
        <authorList>
            <person name="Machado H."/>
            <person name="Sonnenschein E.C."/>
            <person name="Melchiorsen J."/>
            <person name="Gram L."/>
        </authorList>
    </citation>
    <scope>NUCLEOTIDE SEQUENCE [LARGE SCALE GENOMIC DNA]</scope>
    <source>
        <strain evidence="6 7">S2471</strain>
    </source>
</reference>
<feature type="transmembrane region" description="Helical" evidence="4">
    <location>
        <begin position="191"/>
        <end position="211"/>
    </location>
</feature>
<proteinExistence type="predicted"/>
<protein>
    <recommendedName>
        <fullName evidence="5">HTH araC/xylS-type domain-containing protein</fullName>
    </recommendedName>
</protein>
<dbReference type="GO" id="GO:0043565">
    <property type="term" value="F:sequence-specific DNA binding"/>
    <property type="evidence" value="ECO:0007669"/>
    <property type="project" value="InterPro"/>
</dbReference>
<gene>
    <name evidence="6" type="ORF">TW77_21135</name>
</gene>
<feature type="transmembrane region" description="Helical" evidence="4">
    <location>
        <begin position="66"/>
        <end position="86"/>
    </location>
</feature>
<evidence type="ECO:0000313" key="7">
    <source>
        <dbReference type="Proteomes" id="UP000033452"/>
    </source>
</evidence>
<dbReference type="PANTHER" id="PTHR43280:SF29">
    <property type="entry name" value="ARAC-FAMILY TRANSCRIPTIONAL REGULATOR"/>
    <property type="match status" value="1"/>
</dbReference>
<keyword evidence="4" id="KW-1133">Transmembrane helix</keyword>
<dbReference type="SMART" id="SM00342">
    <property type="entry name" value="HTH_ARAC"/>
    <property type="match status" value="1"/>
</dbReference>
<sequence>MEFSRYFLFFFASLGAFNGVLLAIWIYHKRQAITGAPWLSLLLLMLSVRIGKSVAFYFSPGLSKDILQLGLSACCLIGPSLFSFCFRAQSPDKYRVVLPWHFAAWVFMVALIGYFYPYHSHLELWQSWIYRGSSYVWLGYLLAASWVCRDKLVALWSTPSRLAWRDMPLVVLGGGWLIWLAYYTAAYTSYIMGALSFSMVLYLSVVVYSGAGKAKVKYAAQRISDQQSHELSAKLTHLLDEERLFTDPDLSLPRLARRLGVSHTKLSQFLNQHYGCNFNQYLNRYRVEYAQGLLCQQQNLTMDHVAELCGFNASSTFYTAFKKYSGQTPSQFRASNTAKLSS</sequence>
<feature type="domain" description="HTH araC/xylS-type" evidence="5">
    <location>
        <begin position="233"/>
        <end position="335"/>
    </location>
</feature>
<dbReference type="AlphaFoldDB" id="A0A0F4QEZ8"/>
<evidence type="ECO:0000256" key="2">
    <source>
        <dbReference type="ARBA" id="ARBA00023125"/>
    </source>
</evidence>
<keyword evidence="1" id="KW-0805">Transcription regulation</keyword>
<evidence type="ECO:0000256" key="1">
    <source>
        <dbReference type="ARBA" id="ARBA00023015"/>
    </source>
</evidence>
<dbReference type="PROSITE" id="PS01124">
    <property type="entry name" value="HTH_ARAC_FAMILY_2"/>
    <property type="match status" value="1"/>
</dbReference>
<keyword evidence="2" id="KW-0238">DNA-binding</keyword>
<dbReference type="InterPro" id="IPR009057">
    <property type="entry name" value="Homeodomain-like_sf"/>
</dbReference>
<feature type="transmembrane region" description="Helical" evidence="4">
    <location>
        <begin position="98"/>
        <end position="116"/>
    </location>
</feature>
<dbReference type="Pfam" id="PF12833">
    <property type="entry name" value="HTH_18"/>
    <property type="match status" value="1"/>
</dbReference>
<dbReference type="Proteomes" id="UP000033452">
    <property type="component" value="Unassembled WGS sequence"/>
</dbReference>
<dbReference type="SUPFAM" id="SSF46689">
    <property type="entry name" value="Homeodomain-like"/>
    <property type="match status" value="1"/>
</dbReference>
<dbReference type="PATRIC" id="fig|43658.5.peg.4453"/>
<comment type="caution">
    <text evidence="6">The sequence shown here is derived from an EMBL/GenBank/DDBJ whole genome shotgun (WGS) entry which is preliminary data.</text>
</comment>
<keyword evidence="4" id="KW-0472">Membrane</keyword>
<keyword evidence="3" id="KW-0804">Transcription</keyword>
<feature type="transmembrane region" description="Helical" evidence="4">
    <location>
        <begin position="128"/>
        <end position="148"/>
    </location>
</feature>
<evidence type="ECO:0000313" key="6">
    <source>
        <dbReference type="EMBL" id="KJZ05875.1"/>
    </source>
</evidence>
<evidence type="ECO:0000256" key="4">
    <source>
        <dbReference type="SAM" id="Phobius"/>
    </source>
</evidence>
<keyword evidence="4" id="KW-0812">Transmembrane</keyword>
<evidence type="ECO:0000256" key="3">
    <source>
        <dbReference type="ARBA" id="ARBA00023163"/>
    </source>
</evidence>
<dbReference type="RefSeq" id="WP_046006945.1">
    <property type="nucleotide sequence ID" value="NZ_JXYA01000059.1"/>
</dbReference>
<feature type="transmembrane region" description="Helical" evidence="4">
    <location>
        <begin position="6"/>
        <end position="27"/>
    </location>
</feature>
<organism evidence="6 7">
    <name type="scientific">Pseudoalteromonas rubra</name>
    <dbReference type="NCBI Taxonomy" id="43658"/>
    <lineage>
        <taxon>Bacteria</taxon>
        <taxon>Pseudomonadati</taxon>
        <taxon>Pseudomonadota</taxon>
        <taxon>Gammaproteobacteria</taxon>
        <taxon>Alteromonadales</taxon>
        <taxon>Pseudoalteromonadaceae</taxon>
        <taxon>Pseudoalteromonas</taxon>
    </lineage>
</organism>
<evidence type="ECO:0000259" key="5">
    <source>
        <dbReference type="PROSITE" id="PS01124"/>
    </source>
</evidence>
<name>A0A0F4QEZ8_9GAMM</name>
<dbReference type="Gene3D" id="1.10.10.60">
    <property type="entry name" value="Homeodomain-like"/>
    <property type="match status" value="2"/>
</dbReference>
<dbReference type="EMBL" id="JXYA01000059">
    <property type="protein sequence ID" value="KJZ05875.1"/>
    <property type="molecule type" value="Genomic_DNA"/>
</dbReference>
<dbReference type="PANTHER" id="PTHR43280">
    <property type="entry name" value="ARAC-FAMILY TRANSCRIPTIONAL REGULATOR"/>
    <property type="match status" value="1"/>
</dbReference>
<feature type="transmembrane region" description="Helical" evidence="4">
    <location>
        <begin position="39"/>
        <end position="60"/>
    </location>
</feature>
<accession>A0A0F4QEZ8</accession>
<keyword evidence="7" id="KW-1185">Reference proteome</keyword>
<dbReference type="PRINTS" id="PR00032">
    <property type="entry name" value="HTHARAC"/>
</dbReference>